<reference evidence="1" key="1">
    <citation type="submission" date="2021-06" db="EMBL/GenBank/DDBJ databases">
        <authorList>
            <person name="Kallberg Y."/>
            <person name="Tangrot J."/>
            <person name="Rosling A."/>
        </authorList>
    </citation>
    <scope>NUCLEOTIDE SEQUENCE</scope>
    <source>
        <strain evidence="1">MA461A</strain>
    </source>
</reference>
<feature type="non-terminal residue" evidence="1">
    <location>
        <position position="75"/>
    </location>
</feature>
<organism evidence="1 2">
    <name type="scientific">Racocetra persica</name>
    <dbReference type="NCBI Taxonomy" id="160502"/>
    <lineage>
        <taxon>Eukaryota</taxon>
        <taxon>Fungi</taxon>
        <taxon>Fungi incertae sedis</taxon>
        <taxon>Mucoromycota</taxon>
        <taxon>Glomeromycotina</taxon>
        <taxon>Glomeromycetes</taxon>
        <taxon>Diversisporales</taxon>
        <taxon>Gigasporaceae</taxon>
        <taxon>Racocetra</taxon>
    </lineage>
</organism>
<dbReference type="Proteomes" id="UP000789920">
    <property type="component" value="Unassembled WGS sequence"/>
</dbReference>
<proteinExistence type="predicted"/>
<name>A0ACA9S5S2_9GLOM</name>
<comment type="caution">
    <text evidence="1">The sequence shown here is derived from an EMBL/GenBank/DDBJ whole genome shotgun (WGS) entry which is preliminary data.</text>
</comment>
<sequence length="75" mass="8561">NLIRCYHNPNPNNFKNRDFDMPILNMGFQHAMTILLVIFRHAYSKHGLSACYDDSSCDLIGLKMTEFVDIAVVIG</sequence>
<protein>
    <submittedName>
        <fullName evidence="1">23773_t:CDS:1</fullName>
    </submittedName>
</protein>
<accession>A0ACA9S5S2</accession>
<gene>
    <name evidence="1" type="ORF">RPERSI_LOCUS26288</name>
</gene>
<feature type="non-terminal residue" evidence="1">
    <location>
        <position position="1"/>
    </location>
</feature>
<evidence type="ECO:0000313" key="1">
    <source>
        <dbReference type="EMBL" id="CAG8824620.1"/>
    </source>
</evidence>
<dbReference type="EMBL" id="CAJVQC010089217">
    <property type="protein sequence ID" value="CAG8824620.1"/>
    <property type="molecule type" value="Genomic_DNA"/>
</dbReference>
<keyword evidence="2" id="KW-1185">Reference proteome</keyword>
<evidence type="ECO:0000313" key="2">
    <source>
        <dbReference type="Proteomes" id="UP000789920"/>
    </source>
</evidence>